<feature type="compositionally biased region" description="Low complexity" evidence="4">
    <location>
        <begin position="21"/>
        <end position="32"/>
    </location>
</feature>
<dbReference type="Gene3D" id="3.40.525.10">
    <property type="entry name" value="CRAL-TRIO lipid binding domain"/>
    <property type="match status" value="1"/>
</dbReference>
<organism evidence="6 7">
    <name type="scientific">Symbiochloris irregularis</name>
    <dbReference type="NCBI Taxonomy" id="706552"/>
    <lineage>
        <taxon>Eukaryota</taxon>
        <taxon>Viridiplantae</taxon>
        <taxon>Chlorophyta</taxon>
        <taxon>core chlorophytes</taxon>
        <taxon>Trebouxiophyceae</taxon>
        <taxon>Trebouxiales</taxon>
        <taxon>Trebouxiaceae</taxon>
        <taxon>Symbiochloris</taxon>
    </lineage>
</organism>
<proteinExistence type="inferred from homology"/>
<dbReference type="Gene3D" id="1.10.8.20">
    <property type="entry name" value="N-terminal domain of phosphatidylinositol transfer protein sec14p"/>
    <property type="match status" value="1"/>
</dbReference>
<dbReference type="SUPFAM" id="SSF52087">
    <property type="entry name" value="CRAL/TRIO domain"/>
    <property type="match status" value="1"/>
</dbReference>
<feature type="compositionally biased region" description="Low complexity" evidence="4">
    <location>
        <begin position="385"/>
        <end position="394"/>
    </location>
</feature>
<dbReference type="SMART" id="SM00516">
    <property type="entry name" value="SEC14"/>
    <property type="match status" value="1"/>
</dbReference>
<feature type="compositionally biased region" description="Basic and acidic residues" evidence="4">
    <location>
        <begin position="44"/>
        <end position="63"/>
    </location>
</feature>
<comment type="similarity">
    <text evidence="3">Belongs to the SFH family.</text>
</comment>
<feature type="region of interest" description="Disordered" evidence="4">
    <location>
        <begin position="341"/>
        <end position="415"/>
    </location>
</feature>
<dbReference type="InterPro" id="IPR051026">
    <property type="entry name" value="PI/PC_transfer"/>
</dbReference>
<protein>
    <recommendedName>
        <fullName evidence="5">CRAL-TRIO domain-containing protein</fullName>
    </recommendedName>
</protein>
<feature type="compositionally biased region" description="Basic residues" evidence="4">
    <location>
        <begin position="33"/>
        <end position="43"/>
    </location>
</feature>
<evidence type="ECO:0000256" key="2">
    <source>
        <dbReference type="ARBA" id="ARBA00004395"/>
    </source>
</evidence>
<gene>
    <name evidence="6" type="ORF">WJX73_008330</name>
</gene>
<dbReference type="PROSITE" id="PS50191">
    <property type="entry name" value="CRAL_TRIO"/>
    <property type="match status" value="1"/>
</dbReference>
<dbReference type="AlphaFoldDB" id="A0AAW1NXS8"/>
<dbReference type="Pfam" id="PF00650">
    <property type="entry name" value="CRAL_TRIO"/>
    <property type="match status" value="1"/>
</dbReference>
<evidence type="ECO:0000313" key="7">
    <source>
        <dbReference type="Proteomes" id="UP001465755"/>
    </source>
</evidence>
<evidence type="ECO:0000256" key="1">
    <source>
        <dbReference type="ARBA" id="ARBA00004202"/>
    </source>
</evidence>
<dbReference type="Proteomes" id="UP001465755">
    <property type="component" value="Unassembled WGS sequence"/>
</dbReference>
<dbReference type="GO" id="GO:0000139">
    <property type="term" value="C:Golgi membrane"/>
    <property type="evidence" value="ECO:0007669"/>
    <property type="project" value="UniProtKB-SubCell"/>
</dbReference>
<sequence>MLRSLSPSRSRNDREGQEPEGSSPLRRLSSSGSRRRRSFRRDRRPAPAELKDAEDPEKFEREWGVSKQKEEELLQKFKSMLKEEGILNSIVDKYTLRRFLRARQHDLKRARDMFAEDVKWRKQFGTDTILDDFHFHERDAFISVYPQGYHKTDKLGRPVYIQHIGQINVKRIYELTTEERATRFHVQEYERCARCIMPACSRAAGHHIDQTFAIIDAKGVGLKHLTGDVKKMMSKILAIDQNHYPEMLGHTVIINAPSVFKLVFAAVKPMLDVRTQDKIEVAGGNYLPQLLHWVDKDNLPDYLGGTSTATLIDDAGPWQDAAIMAEVEALRAQSGLIDEEPDAEAGAEADGSSPGHPSADKDALRQQEGASSLADRDERFSEAPSALRRLSSSATSVGEDGYYSPREDSVTGSEWGDAMSERAGSLADLAAVSPAGGSPVSASQHQVPLKVRVQALEAGVPQHQERLAAFLEGKGGVLGGDQAPLLGRVENLERAMAQLLKAQEAADQTSSKAAVQKDEKQGTGCCGCTIM</sequence>
<evidence type="ECO:0000256" key="4">
    <source>
        <dbReference type="SAM" id="MobiDB-lite"/>
    </source>
</evidence>
<evidence type="ECO:0000313" key="6">
    <source>
        <dbReference type="EMBL" id="KAK9798606.1"/>
    </source>
</evidence>
<feature type="domain" description="CRAL-TRIO" evidence="5">
    <location>
        <begin position="137"/>
        <end position="311"/>
    </location>
</feature>
<evidence type="ECO:0000256" key="3">
    <source>
        <dbReference type="ARBA" id="ARBA00038020"/>
    </source>
</evidence>
<dbReference type="SUPFAM" id="SSF46938">
    <property type="entry name" value="CRAL/TRIO N-terminal domain"/>
    <property type="match status" value="1"/>
</dbReference>
<name>A0AAW1NXS8_9CHLO</name>
<dbReference type="GO" id="GO:0005886">
    <property type="term" value="C:plasma membrane"/>
    <property type="evidence" value="ECO:0007669"/>
    <property type="project" value="UniProtKB-SubCell"/>
</dbReference>
<dbReference type="EMBL" id="JALJOQ010000096">
    <property type="protein sequence ID" value="KAK9798606.1"/>
    <property type="molecule type" value="Genomic_DNA"/>
</dbReference>
<comment type="subcellular location">
    <subcellularLocation>
        <location evidence="1">Cell membrane</location>
        <topology evidence="1">Peripheral membrane protein</topology>
    </subcellularLocation>
    <subcellularLocation>
        <location evidence="2">Golgi apparatus membrane</location>
        <topology evidence="2">Peripheral membrane protein</topology>
    </subcellularLocation>
</comment>
<dbReference type="InterPro" id="IPR036273">
    <property type="entry name" value="CRAL/TRIO_N_dom_sf"/>
</dbReference>
<comment type="caution">
    <text evidence="6">The sequence shown here is derived from an EMBL/GenBank/DDBJ whole genome shotgun (WGS) entry which is preliminary data.</text>
</comment>
<accession>A0AAW1NXS8</accession>
<dbReference type="InterPro" id="IPR036865">
    <property type="entry name" value="CRAL-TRIO_dom_sf"/>
</dbReference>
<evidence type="ECO:0000259" key="5">
    <source>
        <dbReference type="PROSITE" id="PS50191"/>
    </source>
</evidence>
<dbReference type="PANTHER" id="PTHR45657">
    <property type="entry name" value="CRAL-TRIO DOMAIN-CONTAINING PROTEIN YKL091C-RELATED"/>
    <property type="match status" value="1"/>
</dbReference>
<dbReference type="InterPro" id="IPR001251">
    <property type="entry name" value="CRAL-TRIO_dom"/>
</dbReference>
<feature type="region of interest" description="Disordered" evidence="4">
    <location>
        <begin position="1"/>
        <end position="63"/>
    </location>
</feature>
<reference evidence="6 7" key="1">
    <citation type="journal article" date="2024" name="Nat. Commun.">
        <title>Phylogenomics reveals the evolutionary origins of lichenization in chlorophyte algae.</title>
        <authorList>
            <person name="Puginier C."/>
            <person name="Libourel C."/>
            <person name="Otte J."/>
            <person name="Skaloud P."/>
            <person name="Haon M."/>
            <person name="Grisel S."/>
            <person name="Petersen M."/>
            <person name="Berrin J.G."/>
            <person name="Delaux P.M."/>
            <person name="Dal Grande F."/>
            <person name="Keller J."/>
        </authorList>
    </citation>
    <scope>NUCLEOTIDE SEQUENCE [LARGE SCALE GENOMIC DNA]</scope>
    <source>
        <strain evidence="6 7">SAG 2036</strain>
    </source>
</reference>
<dbReference type="CDD" id="cd00170">
    <property type="entry name" value="SEC14"/>
    <property type="match status" value="1"/>
</dbReference>
<keyword evidence="7" id="KW-1185">Reference proteome</keyword>
<dbReference type="PANTHER" id="PTHR45657:SF1">
    <property type="entry name" value="CRAL-TRIO DOMAIN-CONTAINING PROTEIN YKL091C-RELATED"/>
    <property type="match status" value="1"/>
</dbReference>